<dbReference type="SUPFAM" id="SSF47616">
    <property type="entry name" value="GST C-terminal domain-like"/>
    <property type="match status" value="1"/>
</dbReference>
<dbReference type="AlphaFoldDB" id="A0A8C9PSX0"/>
<accession>A0A8C9PSX0</accession>
<name>A0A8C9PSX0_SPEDA</name>
<sequence>MGDVCFHIIFSPTAPNYDRSQWLDEKFKLGLDFPNEKKKPEFLETLPEKMKLYSQFLGKRPWFAGDKSGPRTFIAGVVLDPTCPSAGSPILPFLSHSQGLKKISTYMKSSQFLRSPLYLKVARWSNK</sequence>
<dbReference type="Gene3D" id="1.20.1050.10">
    <property type="match status" value="1"/>
</dbReference>
<dbReference type="Proteomes" id="UP000694422">
    <property type="component" value="Unplaced"/>
</dbReference>
<evidence type="ECO:0000313" key="1">
    <source>
        <dbReference type="Ensembl" id="ENSSDAP00000013860.1"/>
    </source>
</evidence>
<reference evidence="1" key="1">
    <citation type="submission" date="2025-08" db="UniProtKB">
        <authorList>
            <consortium name="Ensembl"/>
        </authorList>
    </citation>
    <scope>IDENTIFICATION</scope>
</reference>
<dbReference type="Ensembl" id="ENSSDAT00000015711.1">
    <property type="protein sequence ID" value="ENSSDAP00000013860.1"/>
    <property type="gene ID" value="ENSSDAG00000012512.1"/>
</dbReference>
<reference evidence="1" key="2">
    <citation type="submission" date="2025-09" db="UniProtKB">
        <authorList>
            <consortium name="Ensembl"/>
        </authorList>
    </citation>
    <scope>IDENTIFICATION</scope>
</reference>
<dbReference type="Gene3D" id="3.40.30.10">
    <property type="entry name" value="Glutaredoxin"/>
    <property type="match status" value="1"/>
</dbReference>
<keyword evidence="2" id="KW-1185">Reference proteome</keyword>
<protein>
    <submittedName>
        <fullName evidence="1">Uncharacterized protein</fullName>
    </submittedName>
</protein>
<organism evidence="1 2">
    <name type="scientific">Spermophilus dauricus</name>
    <name type="common">Daurian ground squirrel</name>
    <dbReference type="NCBI Taxonomy" id="99837"/>
    <lineage>
        <taxon>Eukaryota</taxon>
        <taxon>Metazoa</taxon>
        <taxon>Chordata</taxon>
        <taxon>Craniata</taxon>
        <taxon>Vertebrata</taxon>
        <taxon>Euteleostomi</taxon>
        <taxon>Mammalia</taxon>
        <taxon>Eutheria</taxon>
        <taxon>Euarchontoglires</taxon>
        <taxon>Glires</taxon>
        <taxon>Rodentia</taxon>
        <taxon>Sciuromorpha</taxon>
        <taxon>Sciuridae</taxon>
        <taxon>Xerinae</taxon>
        <taxon>Marmotini</taxon>
        <taxon>Spermophilus</taxon>
    </lineage>
</organism>
<proteinExistence type="predicted"/>
<dbReference type="InterPro" id="IPR036282">
    <property type="entry name" value="Glutathione-S-Trfase_C_sf"/>
</dbReference>
<evidence type="ECO:0000313" key="2">
    <source>
        <dbReference type="Proteomes" id="UP000694422"/>
    </source>
</evidence>